<dbReference type="EMBL" id="QJRE01000096">
    <property type="protein sequence ID" value="NWL45642.1"/>
    <property type="molecule type" value="Genomic_DNA"/>
</dbReference>
<dbReference type="SUPFAM" id="SSF51735">
    <property type="entry name" value="NAD(P)-binding Rossmann-fold domains"/>
    <property type="match status" value="1"/>
</dbReference>
<organism evidence="3 4">
    <name type="scientific">Pseudomonas hunanensis</name>
    <dbReference type="NCBI Taxonomy" id="1247546"/>
    <lineage>
        <taxon>Bacteria</taxon>
        <taxon>Pseudomonadati</taxon>
        <taxon>Pseudomonadota</taxon>
        <taxon>Gammaproteobacteria</taxon>
        <taxon>Pseudomonadales</taxon>
        <taxon>Pseudomonadaceae</taxon>
        <taxon>Pseudomonas</taxon>
    </lineage>
</organism>
<dbReference type="InterPro" id="IPR051267">
    <property type="entry name" value="STEAP_metalloreductase"/>
</dbReference>
<proteinExistence type="predicted"/>
<dbReference type="Pfam" id="PF03807">
    <property type="entry name" value="F420_oxidored"/>
    <property type="match status" value="1"/>
</dbReference>
<dbReference type="Gene3D" id="3.40.50.720">
    <property type="entry name" value="NAD(P)-binding Rossmann-like Domain"/>
    <property type="match status" value="1"/>
</dbReference>
<dbReference type="Proteomes" id="UP000704738">
    <property type="component" value="Unassembled WGS sequence"/>
</dbReference>
<evidence type="ECO:0000313" key="3">
    <source>
        <dbReference type="EMBL" id="NWL45642.1"/>
    </source>
</evidence>
<reference evidence="3 4" key="1">
    <citation type="submission" date="2018-06" db="EMBL/GenBank/DDBJ databases">
        <title>Bacteria isolated from soil of Wuhan.</title>
        <authorList>
            <person name="Xiang W."/>
            <person name="Huang C."/>
        </authorList>
    </citation>
    <scope>NUCLEOTIDE SEQUENCE [LARGE SCALE GENOMIC DNA]</scope>
    <source>
        <strain evidence="4">xwS4</strain>
    </source>
</reference>
<name>A0ABD6NAB0_9PSED</name>
<dbReference type="PANTHER" id="PTHR14239">
    <property type="entry name" value="DUDULIN-RELATED"/>
    <property type="match status" value="1"/>
</dbReference>
<evidence type="ECO:0000256" key="1">
    <source>
        <dbReference type="ARBA" id="ARBA00023002"/>
    </source>
</evidence>
<dbReference type="InterPro" id="IPR036291">
    <property type="entry name" value="NAD(P)-bd_dom_sf"/>
</dbReference>
<gene>
    <name evidence="3" type="ORF">DM819_07095</name>
</gene>
<feature type="domain" description="Pyrroline-5-carboxylate reductase catalytic N-terminal" evidence="2">
    <location>
        <begin position="2"/>
        <end position="92"/>
    </location>
</feature>
<dbReference type="GO" id="GO:0016491">
    <property type="term" value="F:oxidoreductase activity"/>
    <property type="evidence" value="ECO:0007669"/>
    <property type="project" value="UniProtKB-KW"/>
</dbReference>
<dbReference type="AlphaFoldDB" id="A0ABD6NAB0"/>
<dbReference type="InterPro" id="IPR028939">
    <property type="entry name" value="P5C_Rdtase_cat_N"/>
</dbReference>
<evidence type="ECO:0000313" key="4">
    <source>
        <dbReference type="Proteomes" id="UP000704738"/>
    </source>
</evidence>
<accession>A0ABD6NAB0</accession>
<protein>
    <submittedName>
        <fullName evidence="3">NADP oxidoreductase</fullName>
    </submittedName>
</protein>
<sequence>MTIGVIGAGSLGTHLSRAFANHGVEAVLAGRQGPEALAALISELGPSIRAGTVEEATKQDIVVLAVRWEQLDTLLAGLPAWDNRIVIDATNPVVRVEPGTPEADPANNPLAAYGIKAVDLGNSHSSAKVRDRMPGARLVKAFNHFPVELLPIPKVGDAQRVLFYSGDDAEAKARVHQLIEKIGFFPTDLGKLDVGGPLASLPFGSLAGNNFAKL</sequence>
<comment type="caution">
    <text evidence="3">The sequence shown here is derived from an EMBL/GenBank/DDBJ whole genome shotgun (WGS) entry which is preliminary data.</text>
</comment>
<evidence type="ECO:0000259" key="2">
    <source>
        <dbReference type="Pfam" id="PF03807"/>
    </source>
</evidence>
<keyword evidence="1" id="KW-0560">Oxidoreductase</keyword>